<dbReference type="SUPFAM" id="SSF52540">
    <property type="entry name" value="P-loop containing nucleoside triphosphate hydrolases"/>
    <property type="match status" value="1"/>
</dbReference>
<gene>
    <name evidence="2" type="ORF">SAMN07250955_1235</name>
</gene>
<dbReference type="Pfam" id="PF01656">
    <property type="entry name" value="CbiA"/>
    <property type="match status" value="1"/>
</dbReference>
<evidence type="ECO:0000259" key="1">
    <source>
        <dbReference type="Pfam" id="PF01656"/>
    </source>
</evidence>
<evidence type="ECO:0000313" key="3">
    <source>
        <dbReference type="Proteomes" id="UP000197065"/>
    </source>
</evidence>
<keyword evidence="3" id="KW-1185">Reference proteome</keyword>
<accession>A0A212S3N2</accession>
<dbReference type="OrthoDB" id="9804460at2"/>
<dbReference type="AlphaFoldDB" id="A0A212S3N2"/>
<dbReference type="Gene3D" id="3.40.50.300">
    <property type="entry name" value="P-loop containing nucleotide triphosphate hydrolases"/>
    <property type="match status" value="1"/>
</dbReference>
<protein>
    <submittedName>
        <fullName evidence="2">Chromosome partitioning protein</fullName>
    </submittedName>
</protein>
<dbReference type="RefSeq" id="WP_088563087.1">
    <property type="nucleotide sequence ID" value="NZ_FYEH01000023.1"/>
</dbReference>
<reference evidence="2 3" key="1">
    <citation type="submission" date="2017-06" db="EMBL/GenBank/DDBJ databases">
        <authorList>
            <person name="Kim H.J."/>
            <person name="Triplett B.A."/>
        </authorList>
    </citation>
    <scope>NUCLEOTIDE SEQUENCE [LARGE SCALE GENOMIC DNA]</scope>
    <source>
        <strain evidence="2 3">B29T1</strain>
    </source>
</reference>
<dbReference type="EMBL" id="FYEH01000023">
    <property type="protein sequence ID" value="SNB79790.1"/>
    <property type="molecule type" value="Genomic_DNA"/>
</dbReference>
<dbReference type="CDD" id="cd02042">
    <property type="entry name" value="ParAB_family"/>
    <property type="match status" value="1"/>
</dbReference>
<dbReference type="InterPro" id="IPR027417">
    <property type="entry name" value="P-loop_NTPase"/>
</dbReference>
<organism evidence="2 3">
    <name type="scientific">Arboricoccus pini</name>
    <dbReference type="NCBI Taxonomy" id="1963835"/>
    <lineage>
        <taxon>Bacteria</taxon>
        <taxon>Pseudomonadati</taxon>
        <taxon>Pseudomonadota</taxon>
        <taxon>Alphaproteobacteria</taxon>
        <taxon>Geminicoccales</taxon>
        <taxon>Geminicoccaceae</taxon>
        <taxon>Arboricoccus</taxon>
    </lineage>
</organism>
<sequence length="219" mass="23615">MKVLAIAMQKGGVGKSTLTRSLAVAASNAGLNVLALDMDAQQSTTQWRDRRTEQLPAVKFSTENDLPKLLEHAEKAGCDLVIIDTPPARSTEAPAAVEAADLVLVPCTPDIEAYEQLPRTARLARTTGKAAAVVLMMAQPNSQSEEKIAREVFKTIGIPMAEAILHRFKVHRDASREGVTAAEMEPGSKAAQEIGALWDWVRAELQLGTSAVVHKKARK</sequence>
<dbReference type="PANTHER" id="PTHR13696:SF96">
    <property type="entry name" value="COBQ_COBB_MIND_PARA NUCLEOTIDE BINDING DOMAIN-CONTAINING PROTEIN"/>
    <property type="match status" value="1"/>
</dbReference>
<dbReference type="PIRSF" id="PIRSF009320">
    <property type="entry name" value="Nuc_binding_HP_1000"/>
    <property type="match status" value="1"/>
</dbReference>
<dbReference type="InterPro" id="IPR050678">
    <property type="entry name" value="DNA_Partitioning_ATPase"/>
</dbReference>
<evidence type="ECO:0000313" key="2">
    <source>
        <dbReference type="EMBL" id="SNB79790.1"/>
    </source>
</evidence>
<name>A0A212S3N2_9PROT</name>
<dbReference type="InterPro" id="IPR002586">
    <property type="entry name" value="CobQ/CobB/MinD/ParA_Nub-bd_dom"/>
</dbReference>
<feature type="domain" description="CobQ/CobB/MinD/ParA nucleotide binding" evidence="1">
    <location>
        <begin position="4"/>
        <end position="176"/>
    </location>
</feature>
<proteinExistence type="predicted"/>
<dbReference type="Proteomes" id="UP000197065">
    <property type="component" value="Unassembled WGS sequence"/>
</dbReference>
<dbReference type="PANTHER" id="PTHR13696">
    <property type="entry name" value="P-LOOP CONTAINING NUCLEOSIDE TRIPHOSPHATE HYDROLASE"/>
    <property type="match status" value="1"/>
</dbReference>